<comment type="caution">
    <text evidence="2">The sequence shown here is derived from an EMBL/GenBank/DDBJ whole genome shotgun (WGS) entry which is preliminary data.</text>
</comment>
<accession>A0A2T0A9M6</accession>
<dbReference type="Proteomes" id="UP000239560">
    <property type="component" value="Unassembled WGS sequence"/>
</dbReference>
<evidence type="ECO:0000313" key="2">
    <source>
        <dbReference type="EMBL" id="PRQ74692.1"/>
    </source>
</evidence>
<feature type="region of interest" description="Disordered" evidence="1">
    <location>
        <begin position="230"/>
        <end position="250"/>
    </location>
</feature>
<proteinExistence type="predicted"/>
<reference evidence="2 3" key="1">
    <citation type="journal article" date="2018" name="Elife">
        <title>Functional genomics of lipid metabolism in the oleaginous yeast Rhodosporidium toruloides.</title>
        <authorList>
            <person name="Coradetti S.T."/>
            <person name="Pinel D."/>
            <person name="Geiselman G."/>
            <person name="Ito M."/>
            <person name="Mondo S."/>
            <person name="Reilly M.C."/>
            <person name="Cheng Y.F."/>
            <person name="Bauer S."/>
            <person name="Grigoriev I."/>
            <person name="Gladden J.M."/>
            <person name="Simmons B.A."/>
            <person name="Brem R."/>
            <person name="Arkin A.P."/>
            <person name="Skerker J.M."/>
        </authorList>
    </citation>
    <scope>NUCLEOTIDE SEQUENCE [LARGE SCALE GENOMIC DNA]</scope>
    <source>
        <strain evidence="2 3">NBRC 0880</strain>
    </source>
</reference>
<evidence type="ECO:0000256" key="1">
    <source>
        <dbReference type="SAM" id="MobiDB-lite"/>
    </source>
</evidence>
<dbReference type="EMBL" id="LCTV02000006">
    <property type="protein sequence ID" value="PRQ74692.1"/>
    <property type="molecule type" value="Genomic_DNA"/>
</dbReference>
<evidence type="ECO:0000313" key="3">
    <source>
        <dbReference type="Proteomes" id="UP000239560"/>
    </source>
</evidence>
<gene>
    <name evidence="2" type="ORF">AAT19DRAFT_15045</name>
</gene>
<sequence length="263" mass="29353">MHFGRRPPRRSGCSAPLRRSCLLCTSLPAPLPRAVPENDAPGLRRTPPAHLAPSSLHSLALSPNSPLAKPFLLRNRRAPPRSLTAVFEKFSPSSSPDWARYAIPPFAGHSARRCYWLTRRFERCSPVPVRARALQGMIGLDGRREEPPINRLPISLGCVDPRPSACFLLSPQLSPHLSALSLLPALDLVLHPLPSISTPLRNRFPLPQTRRNSRFDTRLVLYQLSRVREGDGPAPRVRSDPGGDRRRGRGWECWKGRVHQESA</sequence>
<organism evidence="2 3">
    <name type="scientific">Rhodotorula toruloides</name>
    <name type="common">Yeast</name>
    <name type="synonym">Rhodosporidium toruloides</name>
    <dbReference type="NCBI Taxonomy" id="5286"/>
    <lineage>
        <taxon>Eukaryota</taxon>
        <taxon>Fungi</taxon>
        <taxon>Dikarya</taxon>
        <taxon>Basidiomycota</taxon>
        <taxon>Pucciniomycotina</taxon>
        <taxon>Microbotryomycetes</taxon>
        <taxon>Sporidiobolales</taxon>
        <taxon>Sporidiobolaceae</taxon>
        <taxon>Rhodotorula</taxon>
    </lineage>
</organism>
<protein>
    <submittedName>
        <fullName evidence="2">Uncharacterized protein</fullName>
    </submittedName>
</protein>
<name>A0A2T0A9M6_RHOTO</name>
<dbReference type="AlphaFoldDB" id="A0A2T0A9M6"/>